<feature type="transmembrane region" description="Helical" evidence="5">
    <location>
        <begin position="209"/>
        <end position="225"/>
    </location>
</feature>
<dbReference type="SUPFAM" id="SSF55073">
    <property type="entry name" value="Nucleotide cyclase"/>
    <property type="match status" value="1"/>
</dbReference>
<gene>
    <name evidence="8" type="ORF">HPA02_03250</name>
</gene>
<protein>
    <recommendedName>
        <fullName evidence="2">diguanylate cyclase</fullName>
        <ecNumber evidence="2">2.7.7.65</ecNumber>
    </recommendedName>
</protein>
<dbReference type="Gene3D" id="3.30.70.270">
    <property type="match status" value="1"/>
</dbReference>
<evidence type="ECO:0000256" key="5">
    <source>
        <dbReference type="SAM" id="Phobius"/>
    </source>
</evidence>
<dbReference type="InterPro" id="IPR000160">
    <property type="entry name" value="GGDEF_dom"/>
</dbReference>
<keyword evidence="5" id="KW-0812">Transmembrane</keyword>
<feature type="transmembrane region" description="Helical" evidence="5">
    <location>
        <begin position="245"/>
        <end position="263"/>
    </location>
</feature>
<dbReference type="InterPro" id="IPR050469">
    <property type="entry name" value="Diguanylate_Cyclase"/>
</dbReference>
<comment type="catalytic activity">
    <reaction evidence="3">
        <text>2 GTP = 3',3'-c-di-GMP + 2 diphosphate</text>
        <dbReference type="Rhea" id="RHEA:24898"/>
        <dbReference type="ChEBI" id="CHEBI:33019"/>
        <dbReference type="ChEBI" id="CHEBI:37565"/>
        <dbReference type="ChEBI" id="CHEBI:58805"/>
        <dbReference type="EC" id="2.7.7.65"/>
    </reaction>
</comment>
<dbReference type="EMBL" id="BJUK01000003">
    <property type="protein sequence ID" value="GEK46042.1"/>
    <property type="molecule type" value="Genomic_DNA"/>
</dbReference>
<dbReference type="OrthoDB" id="9803824at2"/>
<accession>A0A510X3P1</accession>
<dbReference type="PANTHER" id="PTHR45138">
    <property type="entry name" value="REGULATORY COMPONENTS OF SENSORY TRANSDUCTION SYSTEM"/>
    <property type="match status" value="1"/>
</dbReference>
<dbReference type="NCBIfam" id="TIGR00254">
    <property type="entry name" value="GGDEF"/>
    <property type="match status" value="1"/>
</dbReference>
<feature type="transmembrane region" description="Helical" evidence="5">
    <location>
        <begin position="331"/>
        <end position="354"/>
    </location>
</feature>
<feature type="transmembrane region" description="Helical" evidence="5">
    <location>
        <begin position="275"/>
        <end position="294"/>
    </location>
</feature>
<keyword evidence="6" id="KW-0732">Signal</keyword>
<keyword evidence="5" id="KW-0472">Membrane</keyword>
<evidence type="ECO:0000313" key="8">
    <source>
        <dbReference type="EMBL" id="GEK46042.1"/>
    </source>
</evidence>
<evidence type="ECO:0000256" key="2">
    <source>
        <dbReference type="ARBA" id="ARBA00012528"/>
    </source>
</evidence>
<comment type="cofactor">
    <cofactor evidence="1">
        <name>Mg(2+)</name>
        <dbReference type="ChEBI" id="CHEBI:18420"/>
    </cofactor>
</comment>
<dbReference type="Pfam" id="PF00990">
    <property type="entry name" value="GGDEF"/>
    <property type="match status" value="1"/>
</dbReference>
<keyword evidence="9" id="KW-1185">Reference proteome</keyword>
<dbReference type="SUPFAM" id="SSF49785">
    <property type="entry name" value="Galactose-binding domain-like"/>
    <property type="match status" value="1"/>
</dbReference>
<dbReference type="GO" id="GO:1902201">
    <property type="term" value="P:negative regulation of bacterial-type flagellum-dependent cell motility"/>
    <property type="evidence" value="ECO:0007669"/>
    <property type="project" value="TreeGrafter"/>
</dbReference>
<dbReference type="SMART" id="SM00267">
    <property type="entry name" value="GGDEF"/>
    <property type="match status" value="1"/>
</dbReference>
<evidence type="ECO:0000259" key="7">
    <source>
        <dbReference type="PROSITE" id="PS50887"/>
    </source>
</evidence>
<dbReference type="GO" id="GO:0043709">
    <property type="term" value="P:cell adhesion involved in single-species biofilm formation"/>
    <property type="evidence" value="ECO:0007669"/>
    <property type="project" value="TreeGrafter"/>
</dbReference>
<dbReference type="InterPro" id="IPR029787">
    <property type="entry name" value="Nucleotide_cyclase"/>
</dbReference>
<evidence type="ECO:0000256" key="4">
    <source>
        <dbReference type="SAM" id="Coils"/>
    </source>
</evidence>
<dbReference type="FunFam" id="3.30.70.270:FF:000001">
    <property type="entry name" value="Diguanylate cyclase domain protein"/>
    <property type="match status" value="1"/>
</dbReference>
<feature type="transmembrane region" description="Helical" evidence="5">
    <location>
        <begin position="300"/>
        <end position="319"/>
    </location>
</feature>
<keyword evidence="5" id="KW-1133">Transmembrane helix</keyword>
<name>A0A510X3P1_9GAMM</name>
<dbReference type="GO" id="GO:0005886">
    <property type="term" value="C:plasma membrane"/>
    <property type="evidence" value="ECO:0007669"/>
    <property type="project" value="TreeGrafter"/>
</dbReference>
<dbReference type="RefSeq" id="WP_146801236.1">
    <property type="nucleotide sequence ID" value="NZ_BJUK01000003.1"/>
</dbReference>
<dbReference type="Proteomes" id="UP000321275">
    <property type="component" value="Unassembled WGS sequence"/>
</dbReference>
<dbReference type="InterPro" id="IPR008979">
    <property type="entry name" value="Galactose-bd-like_sf"/>
</dbReference>
<evidence type="ECO:0000256" key="3">
    <source>
        <dbReference type="ARBA" id="ARBA00034247"/>
    </source>
</evidence>
<keyword evidence="4" id="KW-0175">Coiled coil</keyword>
<reference evidence="8 9" key="1">
    <citation type="submission" date="2019-07" db="EMBL/GenBank/DDBJ databases">
        <title>Whole genome shotgun sequence of Halomonas pacifica NBRC 102220.</title>
        <authorList>
            <person name="Hosoyama A."/>
            <person name="Uohara A."/>
            <person name="Ohji S."/>
            <person name="Ichikawa N."/>
        </authorList>
    </citation>
    <scope>NUCLEOTIDE SEQUENCE [LARGE SCALE GENOMIC DNA]</scope>
    <source>
        <strain evidence="8 9">NBRC 102220</strain>
    </source>
</reference>
<organism evidence="8 9">
    <name type="scientific">Bisbaumannia pacifica</name>
    <dbReference type="NCBI Taxonomy" id="77098"/>
    <lineage>
        <taxon>Bacteria</taxon>
        <taxon>Pseudomonadati</taxon>
        <taxon>Pseudomonadota</taxon>
        <taxon>Gammaproteobacteria</taxon>
        <taxon>Oceanospirillales</taxon>
        <taxon>Halomonadaceae</taxon>
        <taxon>Bisbaumannia</taxon>
    </lineage>
</organism>
<proteinExistence type="predicted"/>
<dbReference type="PROSITE" id="PS50887">
    <property type="entry name" value="GGDEF"/>
    <property type="match status" value="1"/>
</dbReference>
<dbReference type="EC" id="2.7.7.65" evidence="2"/>
<feature type="coiled-coil region" evidence="4">
    <location>
        <begin position="380"/>
        <end position="411"/>
    </location>
</feature>
<evidence type="ECO:0000256" key="6">
    <source>
        <dbReference type="SAM" id="SignalP"/>
    </source>
</evidence>
<dbReference type="AlphaFoldDB" id="A0A510X3P1"/>
<feature type="transmembrane region" description="Helical" evidence="5">
    <location>
        <begin position="183"/>
        <end position="202"/>
    </location>
</feature>
<dbReference type="CDD" id="cd01949">
    <property type="entry name" value="GGDEF"/>
    <property type="match status" value="1"/>
</dbReference>
<feature type="chain" id="PRO_5021930313" description="diguanylate cyclase" evidence="6">
    <location>
        <begin position="26"/>
        <end position="579"/>
    </location>
</feature>
<dbReference type="GO" id="GO:0052621">
    <property type="term" value="F:diguanylate cyclase activity"/>
    <property type="evidence" value="ECO:0007669"/>
    <property type="project" value="UniProtKB-EC"/>
</dbReference>
<dbReference type="PANTHER" id="PTHR45138:SF9">
    <property type="entry name" value="DIGUANYLATE CYCLASE DGCM-RELATED"/>
    <property type="match status" value="1"/>
</dbReference>
<dbReference type="InterPro" id="IPR043128">
    <property type="entry name" value="Rev_trsase/Diguanyl_cyclase"/>
</dbReference>
<feature type="signal peptide" evidence="6">
    <location>
        <begin position="1"/>
        <end position="25"/>
    </location>
</feature>
<evidence type="ECO:0000256" key="1">
    <source>
        <dbReference type="ARBA" id="ARBA00001946"/>
    </source>
</evidence>
<feature type="domain" description="GGDEF" evidence="7">
    <location>
        <begin position="446"/>
        <end position="579"/>
    </location>
</feature>
<feature type="transmembrane region" description="Helical" evidence="5">
    <location>
        <begin position="360"/>
        <end position="381"/>
    </location>
</feature>
<comment type="caution">
    <text evidence="8">The sequence shown here is derived from an EMBL/GenBank/DDBJ whole genome shotgun (WGS) entry which is preliminary data.</text>
</comment>
<evidence type="ECO:0000313" key="9">
    <source>
        <dbReference type="Proteomes" id="UP000321275"/>
    </source>
</evidence>
<sequence>MNAWRHGSGWALLLCLLMIPAWAVAAPPRDLDAGWEYRWGDSPRLADGSPAWAHQVEDDAWQPIAFPSNPPERQGRHHAWFRITLPEGDWRDPVLYIYSIDLLAEFYLDGEPLYRHGSLDEAGSGRFVGWPWHMIPLPREALGRELRVRVYSDYTDIGLWGEVRLMERADLLGYLLRHSASELIVSGLCLLLALLAGAFALIRSDRRSFAAIALFGLAAGVMILAESQASQLLLNAPLLWDALAAAGYFTLPIAMGLLLEHWLAETRPRLIRRLWQAHLGYLILALGATGLGWIDLAITFPIFDALLLVSLVTLLAATLPHWRRLLRRQQAILASCALFGVLLLVDMAVAHGVLPWARVPVAAGALAFVLAIVGISLLDYARTQRDLARLNRHLENEVAERTRQLQALVARLETDSRTDPLTGLANRRHFEERLEEEASRTLRHATPLALAMIDIDHFKAINDRHGHEAGDRVLQGLANGLHQHFRDADLVCRLGGEEFVVLLPHADAEGARARLEELMTALAGRVYWHQRQLLGPITVSCGIAAYPSHTADPRALVGLADRALYAAKQGGRARAEIYG</sequence>